<proteinExistence type="predicted"/>
<accession>Q0FHP4</accession>
<keyword evidence="3" id="KW-1185">Reference proteome</keyword>
<evidence type="ECO:0000313" key="2">
    <source>
        <dbReference type="EMBL" id="EAU43689.1"/>
    </source>
</evidence>
<feature type="non-terminal residue" evidence="2">
    <location>
        <position position="1"/>
    </location>
</feature>
<evidence type="ECO:0000313" key="3">
    <source>
        <dbReference type="Proteomes" id="UP000006230"/>
    </source>
</evidence>
<protein>
    <submittedName>
        <fullName evidence="2">Uncharacterized protein</fullName>
    </submittedName>
</protein>
<reference evidence="2 3" key="1">
    <citation type="journal article" date="2010" name="J. Bacteriol.">
        <title>Genome sequences of Pelagibaca bermudensis HTCC2601T and Maritimibacter alkaliphilus HTCC2654T, the type strains of two marine Roseobacter genera.</title>
        <authorList>
            <person name="Thrash J.C."/>
            <person name="Cho J.C."/>
            <person name="Ferriera S."/>
            <person name="Johnson J."/>
            <person name="Vergin K.L."/>
            <person name="Giovannoni S.J."/>
        </authorList>
    </citation>
    <scope>NUCLEOTIDE SEQUENCE [LARGE SCALE GENOMIC DNA]</scope>
    <source>
        <strain evidence="3">DSM 26914 / JCM 13377 / KCTC 12554 / HTCC2601</strain>
    </source>
</reference>
<organism evidence="2 3">
    <name type="scientific">Salipiger bermudensis (strain DSM 26914 / JCM 13377 / KCTC 12554 / HTCC2601)</name>
    <name type="common">Pelagibaca bermudensis</name>
    <dbReference type="NCBI Taxonomy" id="314265"/>
    <lineage>
        <taxon>Bacteria</taxon>
        <taxon>Pseudomonadati</taxon>
        <taxon>Pseudomonadota</taxon>
        <taxon>Alphaproteobacteria</taxon>
        <taxon>Rhodobacterales</taxon>
        <taxon>Roseobacteraceae</taxon>
        <taxon>Salipiger</taxon>
    </lineage>
</organism>
<comment type="caution">
    <text evidence="2">The sequence shown here is derived from an EMBL/GenBank/DDBJ whole genome shotgun (WGS) entry which is preliminary data.</text>
</comment>
<dbReference type="EMBL" id="AATQ01000070">
    <property type="protein sequence ID" value="EAU43689.1"/>
    <property type="molecule type" value="Genomic_DNA"/>
</dbReference>
<sequence>FMEHCTREISDSHIPGMDAPPAATRPA</sequence>
<feature type="compositionally biased region" description="Basic and acidic residues" evidence="1">
    <location>
        <begin position="1"/>
        <end position="11"/>
    </location>
</feature>
<dbReference type="HOGENOM" id="CLU_3413863_0_0_5"/>
<dbReference type="Proteomes" id="UP000006230">
    <property type="component" value="Unassembled WGS sequence"/>
</dbReference>
<feature type="region of interest" description="Disordered" evidence="1">
    <location>
        <begin position="1"/>
        <end position="27"/>
    </location>
</feature>
<name>Q0FHP4_SALBH</name>
<gene>
    <name evidence="2" type="ORF">R2601_09195</name>
</gene>
<evidence type="ECO:0000256" key="1">
    <source>
        <dbReference type="SAM" id="MobiDB-lite"/>
    </source>
</evidence>
<dbReference type="AlphaFoldDB" id="Q0FHP4"/>